<dbReference type="EMBL" id="QRVK01000003">
    <property type="protein sequence ID" value="RGS43894.1"/>
    <property type="molecule type" value="Genomic_DNA"/>
</dbReference>
<dbReference type="RefSeq" id="WP_119202038.1">
    <property type="nucleotide sequence ID" value="NZ_WQPE01000003.1"/>
</dbReference>
<sequence>MDQNMDQNIESVILEKRKLCKVLKVFKIVSFIGIFASFVAFMVVSRNGYELDSAWLMIPALFVGGFFLFSYMETNKLKDLKELMGQYVVRSVLGERLHVIEYMPNGYTNEAFLHNCPILPSFNNMDGSDFIHGIYRGVEFTFSDLTLRTETKGSPDGEFPGDNVVNFKGQLIMATSHNNVNGFVQIQERISRRMKNEKKSGILSSVLGSGNSCNSFMTGNASFDNRFDIYASDSQLALRVLTPQLMQGLMGLEGFMEIQIAGNMVAVAIKNDRDLFELSNNGRDNGDMEEYRQKFRDELSDILKVIDVFGMNTDLFQ</sequence>
<reference evidence="2 3" key="1">
    <citation type="submission" date="2018-08" db="EMBL/GenBank/DDBJ databases">
        <title>A genome reference for cultivated species of the human gut microbiota.</title>
        <authorList>
            <person name="Zou Y."/>
            <person name="Xue W."/>
            <person name="Luo G."/>
        </authorList>
    </citation>
    <scope>NUCLEOTIDE SEQUENCE [LARGE SCALE GENOMIC DNA]</scope>
    <source>
        <strain evidence="2 3">AF22-21</strain>
    </source>
</reference>
<keyword evidence="1" id="KW-0812">Transmembrane</keyword>
<dbReference type="OrthoDB" id="2056161at2"/>
<accession>A0A412IUW1</accession>
<protein>
    <submittedName>
        <fullName evidence="2">DUF3137 domain-containing protein</fullName>
    </submittedName>
</protein>
<dbReference type="Proteomes" id="UP000283295">
    <property type="component" value="Unassembled WGS sequence"/>
</dbReference>
<evidence type="ECO:0000313" key="3">
    <source>
        <dbReference type="Proteomes" id="UP000283295"/>
    </source>
</evidence>
<name>A0A412IUW1_9FIRM</name>
<proteinExistence type="predicted"/>
<feature type="transmembrane region" description="Helical" evidence="1">
    <location>
        <begin position="25"/>
        <end position="43"/>
    </location>
</feature>
<gene>
    <name evidence="2" type="ORF">DWX94_02185</name>
</gene>
<keyword evidence="1" id="KW-1133">Transmembrane helix</keyword>
<dbReference type="AlphaFoldDB" id="A0A412IUW1"/>
<comment type="caution">
    <text evidence="2">The sequence shown here is derived from an EMBL/GenBank/DDBJ whole genome shotgun (WGS) entry which is preliminary data.</text>
</comment>
<keyword evidence="1" id="KW-0472">Membrane</keyword>
<organism evidence="2 3">
    <name type="scientific">Coprococcus eutactus</name>
    <dbReference type="NCBI Taxonomy" id="33043"/>
    <lineage>
        <taxon>Bacteria</taxon>
        <taxon>Bacillati</taxon>
        <taxon>Bacillota</taxon>
        <taxon>Clostridia</taxon>
        <taxon>Lachnospirales</taxon>
        <taxon>Lachnospiraceae</taxon>
        <taxon>Coprococcus</taxon>
    </lineage>
</organism>
<dbReference type="InterPro" id="IPR021484">
    <property type="entry name" value="DUF3137"/>
</dbReference>
<evidence type="ECO:0000313" key="2">
    <source>
        <dbReference type="EMBL" id="RGS43894.1"/>
    </source>
</evidence>
<feature type="transmembrane region" description="Helical" evidence="1">
    <location>
        <begin position="55"/>
        <end position="72"/>
    </location>
</feature>
<evidence type="ECO:0000256" key="1">
    <source>
        <dbReference type="SAM" id="Phobius"/>
    </source>
</evidence>
<dbReference type="Pfam" id="PF11335">
    <property type="entry name" value="DUF3137"/>
    <property type="match status" value="1"/>
</dbReference>